<dbReference type="PIRSF" id="PIRSF006318">
    <property type="entry name" value="YhcB"/>
    <property type="match status" value="1"/>
</dbReference>
<dbReference type="RefSeq" id="WP_134836480.1">
    <property type="nucleotide sequence ID" value="NZ_SATR01000027.1"/>
</dbReference>
<keyword evidence="7" id="KW-1133">Transmembrane helix</keyword>
<dbReference type="Proteomes" id="UP000297753">
    <property type="component" value="Unassembled WGS sequence"/>
</dbReference>
<dbReference type="NCBIfam" id="NF008672">
    <property type="entry name" value="PRK11677.1"/>
    <property type="match status" value="1"/>
</dbReference>
<keyword evidence="14" id="KW-1185">Reference proteome</keyword>
<dbReference type="PANTHER" id="PTHR39579:SF1">
    <property type="entry name" value="INNER MEMBRANE PROTEIN YHCB"/>
    <property type="match status" value="1"/>
</dbReference>
<sequence>MPWMYALVGLLVGTVLGVVISRLSTPGYKKQKSVQKDLETAKFELEQQKQDLADHFAQSAEMLDSLGKEYTKLYQHMAKTSGELLPNIPEQDNPFVKKINQQSETPSDSESVEVLAEIQPLNEAPKDYASGSTGLLKEEKKEILDSQDVVSAKAS</sequence>
<proteinExistence type="inferred from homology"/>
<organism evidence="13 14">
    <name type="scientific">Vibrio ouci</name>
    <dbReference type="NCBI Taxonomy" id="2499078"/>
    <lineage>
        <taxon>Bacteria</taxon>
        <taxon>Pseudomonadati</taxon>
        <taxon>Pseudomonadota</taxon>
        <taxon>Gammaproteobacteria</taxon>
        <taxon>Vibrionales</taxon>
        <taxon>Vibrionaceae</taxon>
        <taxon>Vibrio</taxon>
    </lineage>
</organism>
<evidence type="ECO:0000256" key="7">
    <source>
        <dbReference type="ARBA" id="ARBA00022989"/>
    </source>
</evidence>
<evidence type="ECO:0000313" key="13">
    <source>
        <dbReference type="EMBL" id="TFH90533.1"/>
    </source>
</evidence>
<reference evidence="13 14" key="1">
    <citation type="submission" date="2019-01" db="EMBL/GenBank/DDBJ databases">
        <title>Vibrio BEI176 sp. nov, a marine bacterium isolated from China: eastern marignal seas.</title>
        <authorList>
            <person name="Li B."/>
        </authorList>
    </citation>
    <scope>NUCLEOTIDE SEQUENCE [LARGE SCALE GENOMIC DNA]</scope>
    <source>
        <strain evidence="13 14">BEI176</strain>
    </source>
</reference>
<evidence type="ECO:0000313" key="14">
    <source>
        <dbReference type="Proteomes" id="UP000297753"/>
    </source>
</evidence>
<evidence type="ECO:0000256" key="10">
    <source>
        <dbReference type="ARBA" id="ARBA00035657"/>
    </source>
</evidence>
<comment type="caution">
    <text evidence="13">The sequence shown here is derived from an EMBL/GenBank/DDBJ whole genome shotgun (WGS) entry which is preliminary data.</text>
</comment>
<evidence type="ECO:0000256" key="2">
    <source>
        <dbReference type="ARBA" id="ARBA00022475"/>
    </source>
</evidence>
<dbReference type="InterPro" id="IPR009386">
    <property type="entry name" value="ZapG-like"/>
</dbReference>
<keyword evidence="5" id="KW-0812">Transmembrane</keyword>
<comment type="similarity">
    <text evidence="10">Belongs to the ZapG family.</text>
</comment>
<comment type="subcellular location">
    <subcellularLocation>
        <location evidence="1">Cell inner membrane</location>
        <topology evidence="1">Single-pass membrane protein</topology>
    </subcellularLocation>
</comment>
<dbReference type="GO" id="GO:0008360">
    <property type="term" value="P:regulation of cell shape"/>
    <property type="evidence" value="ECO:0007669"/>
    <property type="project" value="UniProtKB-KW"/>
</dbReference>
<dbReference type="PANTHER" id="PTHR39579">
    <property type="entry name" value="INNER MEMBRANE PROTEIN YHCB"/>
    <property type="match status" value="1"/>
</dbReference>
<protein>
    <recommendedName>
        <fullName evidence="11">Z-ring associated protein G</fullName>
    </recommendedName>
    <alternativeName>
        <fullName evidence="12">Cell division protein ZapG</fullName>
    </alternativeName>
</protein>
<evidence type="ECO:0000256" key="1">
    <source>
        <dbReference type="ARBA" id="ARBA00004377"/>
    </source>
</evidence>
<evidence type="ECO:0000256" key="5">
    <source>
        <dbReference type="ARBA" id="ARBA00022692"/>
    </source>
</evidence>
<evidence type="ECO:0000256" key="12">
    <source>
        <dbReference type="ARBA" id="ARBA00035727"/>
    </source>
</evidence>
<evidence type="ECO:0000256" key="4">
    <source>
        <dbReference type="ARBA" id="ARBA00022618"/>
    </source>
</evidence>
<dbReference type="AlphaFoldDB" id="A0A4Y8WD46"/>
<dbReference type="GO" id="GO:0005886">
    <property type="term" value="C:plasma membrane"/>
    <property type="evidence" value="ECO:0007669"/>
    <property type="project" value="UniProtKB-SubCell"/>
</dbReference>
<keyword evidence="8" id="KW-0472">Membrane</keyword>
<evidence type="ECO:0000256" key="11">
    <source>
        <dbReference type="ARBA" id="ARBA00035703"/>
    </source>
</evidence>
<dbReference type="OrthoDB" id="6401511at2"/>
<evidence type="ECO:0000256" key="9">
    <source>
        <dbReference type="ARBA" id="ARBA00023306"/>
    </source>
</evidence>
<keyword evidence="4" id="KW-0132">Cell division</keyword>
<evidence type="ECO:0000256" key="6">
    <source>
        <dbReference type="ARBA" id="ARBA00022960"/>
    </source>
</evidence>
<dbReference type="GO" id="GO:0051301">
    <property type="term" value="P:cell division"/>
    <property type="evidence" value="ECO:0007669"/>
    <property type="project" value="UniProtKB-KW"/>
</dbReference>
<accession>A0A4Y8WD46</accession>
<keyword evidence="3" id="KW-0997">Cell inner membrane</keyword>
<keyword evidence="6" id="KW-0133">Cell shape</keyword>
<name>A0A4Y8WD46_9VIBR</name>
<dbReference type="Pfam" id="PF06295">
    <property type="entry name" value="ZapG-like"/>
    <property type="match status" value="1"/>
</dbReference>
<keyword evidence="9" id="KW-0131">Cell cycle</keyword>
<dbReference type="EMBL" id="SATR01000027">
    <property type="protein sequence ID" value="TFH90533.1"/>
    <property type="molecule type" value="Genomic_DNA"/>
</dbReference>
<evidence type="ECO:0000256" key="8">
    <source>
        <dbReference type="ARBA" id="ARBA00023136"/>
    </source>
</evidence>
<gene>
    <name evidence="13" type="ORF">ELS82_16705</name>
</gene>
<evidence type="ECO:0000256" key="3">
    <source>
        <dbReference type="ARBA" id="ARBA00022519"/>
    </source>
</evidence>
<keyword evidence="2" id="KW-1003">Cell membrane</keyword>